<accession>A0A814JRJ1</accession>
<evidence type="ECO:0000313" key="3">
    <source>
        <dbReference type="EMBL" id="CAF1041600.1"/>
    </source>
</evidence>
<feature type="compositionally biased region" description="Polar residues" evidence="2">
    <location>
        <begin position="479"/>
        <end position="490"/>
    </location>
</feature>
<sequence>MGTDSPNISTSLMTNIEQFFRSNFDFNRLLSAANENTQLTKDEFVNRLTMYGGDDKNNEKKEKLDVLRIKLATHVINKQEIKRNIMIQNRQKCNKMAHDIWILINSLVDGKSSNESLEILTRVKINSNDQMLNETIILDASNDSKKTLDVVLDIVRKLEKKMEDFLIENNELKKKIDQLSKLKNFNILNAEINGNNNHDGALSQIDSVHNGSNEGVETSGGQAKQFSFVVKNGQPHLIQSKKYAPKIVVGSKQSSSLNGTYAIYDYFIANWPNQTTEDDVKVFISEFANVEEINELTTRYNYYKSFRVRVRSNFKEQMLNPTNWPLNIKVRRYFESKNKGTEDTEPKTRTKNGYKNNSNYKSGHFDKRKEARGGPIAGANHKGNSSKRFTSGGYTSGSYKHKAYSRPCGPANNLTNVRPPMYNTGTGPNVNVKNRIPSNLNTRESLCNTTKTNNINVPSSTLSGNFNLNQQTTDLLNIRPSTSGLTNKPTGENKRKLRGDTDSSSDESVCEIAPKKVSQNQALQNDTLACLNEVESNQEMQI</sequence>
<protein>
    <submittedName>
        <fullName evidence="3">Uncharacterized protein</fullName>
    </submittedName>
</protein>
<name>A0A814JRJ1_9BILA</name>
<comment type="caution">
    <text evidence="3">The sequence shown here is derived from an EMBL/GenBank/DDBJ whole genome shotgun (WGS) entry which is preliminary data.</text>
</comment>
<feature type="compositionally biased region" description="Basic and acidic residues" evidence="2">
    <location>
        <begin position="363"/>
        <end position="372"/>
    </location>
</feature>
<feature type="region of interest" description="Disordered" evidence="2">
    <location>
        <begin position="479"/>
        <end position="507"/>
    </location>
</feature>
<feature type="coiled-coil region" evidence="1">
    <location>
        <begin position="155"/>
        <end position="182"/>
    </location>
</feature>
<gene>
    <name evidence="3" type="ORF">OXX778_LOCUS18378</name>
</gene>
<proteinExistence type="predicted"/>
<feature type="compositionally biased region" description="Low complexity" evidence="2">
    <location>
        <begin position="351"/>
        <end position="362"/>
    </location>
</feature>
<evidence type="ECO:0000313" key="4">
    <source>
        <dbReference type="Proteomes" id="UP000663879"/>
    </source>
</evidence>
<evidence type="ECO:0000256" key="1">
    <source>
        <dbReference type="SAM" id="Coils"/>
    </source>
</evidence>
<organism evidence="3 4">
    <name type="scientific">Brachionus calyciflorus</name>
    <dbReference type="NCBI Taxonomy" id="104777"/>
    <lineage>
        <taxon>Eukaryota</taxon>
        <taxon>Metazoa</taxon>
        <taxon>Spiralia</taxon>
        <taxon>Gnathifera</taxon>
        <taxon>Rotifera</taxon>
        <taxon>Eurotatoria</taxon>
        <taxon>Monogononta</taxon>
        <taxon>Pseudotrocha</taxon>
        <taxon>Ploima</taxon>
        <taxon>Brachionidae</taxon>
        <taxon>Brachionus</taxon>
    </lineage>
</organism>
<keyword evidence="4" id="KW-1185">Reference proteome</keyword>
<keyword evidence="1" id="KW-0175">Coiled coil</keyword>
<dbReference type="OrthoDB" id="10227938at2759"/>
<feature type="region of interest" description="Disordered" evidence="2">
    <location>
        <begin position="411"/>
        <end position="431"/>
    </location>
</feature>
<dbReference type="AlphaFoldDB" id="A0A814JRJ1"/>
<feature type="compositionally biased region" description="Polar residues" evidence="2">
    <location>
        <begin position="382"/>
        <end position="398"/>
    </location>
</feature>
<dbReference type="EMBL" id="CAJNOC010005072">
    <property type="protein sequence ID" value="CAF1041600.1"/>
    <property type="molecule type" value="Genomic_DNA"/>
</dbReference>
<reference evidence="3" key="1">
    <citation type="submission" date="2021-02" db="EMBL/GenBank/DDBJ databases">
        <authorList>
            <person name="Nowell W R."/>
        </authorList>
    </citation>
    <scope>NUCLEOTIDE SEQUENCE</scope>
    <source>
        <strain evidence="3">Ploen Becks lab</strain>
    </source>
</reference>
<dbReference type="Proteomes" id="UP000663879">
    <property type="component" value="Unassembled WGS sequence"/>
</dbReference>
<feature type="region of interest" description="Disordered" evidence="2">
    <location>
        <begin position="337"/>
        <end position="398"/>
    </location>
</feature>
<evidence type="ECO:0000256" key="2">
    <source>
        <dbReference type="SAM" id="MobiDB-lite"/>
    </source>
</evidence>
<feature type="compositionally biased region" description="Basic and acidic residues" evidence="2">
    <location>
        <begin position="337"/>
        <end position="348"/>
    </location>
</feature>
<feature type="compositionally biased region" description="Basic and acidic residues" evidence="2">
    <location>
        <begin position="491"/>
        <end position="501"/>
    </location>
</feature>